<evidence type="ECO:0000256" key="2">
    <source>
        <dbReference type="SAM" id="Phobius"/>
    </source>
</evidence>
<dbReference type="InterPro" id="IPR055768">
    <property type="entry name" value="DUF7344"/>
</dbReference>
<dbReference type="OrthoDB" id="331021at2157"/>
<keyword evidence="2" id="KW-0472">Membrane</keyword>
<evidence type="ECO:0000313" key="4">
    <source>
        <dbReference type="EMBL" id="EMA51518.1"/>
    </source>
</evidence>
<dbReference type="PATRIC" id="fig|1227457.3.peg.2823"/>
<dbReference type="Proteomes" id="UP000011680">
    <property type="component" value="Unassembled WGS sequence"/>
</dbReference>
<evidence type="ECO:0000259" key="3">
    <source>
        <dbReference type="Pfam" id="PF24035"/>
    </source>
</evidence>
<accession>M0N1Z7</accession>
<dbReference type="eggNOG" id="arCOG03828">
    <property type="taxonomic scope" value="Archaea"/>
</dbReference>
<dbReference type="Pfam" id="PF24035">
    <property type="entry name" value="DUF7344"/>
    <property type="match status" value="1"/>
</dbReference>
<evidence type="ECO:0000313" key="5">
    <source>
        <dbReference type="Proteomes" id="UP000011680"/>
    </source>
</evidence>
<dbReference type="STRING" id="1227457.C451_14675"/>
<feature type="region of interest" description="Disordered" evidence="1">
    <location>
        <begin position="1"/>
        <end position="21"/>
    </location>
</feature>
<dbReference type="RefSeq" id="WP_007741642.1">
    <property type="nucleotide sequence ID" value="NZ_AOMF01000165.1"/>
</dbReference>
<name>M0N1Z7_9EURY</name>
<comment type="caution">
    <text evidence="4">The sequence shown here is derived from an EMBL/GenBank/DDBJ whole genome shotgun (WGS) entry which is preliminary data.</text>
</comment>
<gene>
    <name evidence="4" type="ORF">C451_14675</name>
</gene>
<feature type="domain" description="DUF7344" evidence="3">
    <location>
        <begin position="27"/>
        <end position="105"/>
    </location>
</feature>
<reference evidence="4 5" key="1">
    <citation type="journal article" date="2014" name="PLoS Genet.">
        <title>Phylogenetically driven sequencing of extremely halophilic archaea reveals strategies for static and dynamic osmo-response.</title>
        <authorList>
            <person name="Becker E.A."/>
            <person name="Seitzer P.M."/>
            <person name="Tritt A."/>
            <person name="Larsen D."/>
            <person name="Krusor M."/>
            <person name="Yao A.I."/>
            <person name="Wu D."/>
            <person name="Madern D."/>
            <person name="Eisen J.A."/>
            <person name="Darling A.E."/>
            <person name="Facciotti M.T."/>
        </authorList>
    </citation>
    <scope>NUCLEOTIDE SEQUENCE [LARGE SCALE GENOMIC DNA]</scope>
    <source>
        <strain evidence="4 5">JCM 13552</strain>
    </source>
</reference>
<sequence length="197" mass="22277">MNEQRVQARSDDTPAENERELTRDERFQLLGSQRRRWVLRYLKHEGRTELGELAEQIAAWENGTTVERVAYEQRKRTYTALQQTHLPTLAEAGVIEFEADRGVVEATEKARTLDLYLEVVADRDIPWSSYYLGIGVLSCILVGFVAVSGDFFATIPNLGLAALIGLTLTLSAAVHTYQSRLMRVDRADIPPEVDRDP</sequence>
<feature type="transmembrane region" description="Helical" evidence="2">
    <location>
        <begin position="158"/>
        <end position="177"/>
    </location>
</feature>
<feature type="transmembrane region" description="Helical" evidence="2">
    <location>
        <begin position="130"/>
        <end position="152"/>
    </location>
</feature>
<keyword evidence="5" id="KW-1185">Reference proteome</keyword>
<dbReference type="EMBL" id="AOMF01000165">
    <property type="protein sequence ID" value="EMA51518.1"/>
    <property type="molecule type" value="Genomic_DNA"/>
</dbReference>
<keyword evidence="2" id="KW-0812">Transmembrane</keyword>
<proteinExistence type="predicted"/>
<keyword evidence="2" id="KW-1133">Transmembrane helix</keyword>
<dbReference type="AlphaFoldDB" id="M0N1Z7"/>
<evidence type="ECO:0000256" key="1">
    <source>
        <dbReference type="SAM" id="MobiDB-lite"/>
    </source>
</evidence>
<protein>
    <recommendedName>
        <fullName evidence="3">DUF7344 domain-containing protein</fullName>
    </recommendedName>
</protein>
<organism evidence="4 5">
    <name type="scientific">Halococcus thailandensis JCM 13552</name>
    <dbReference type="NCBI Taxonomy" id="1227457"/>
    <lineage>
        <taxon>Archaea</taxon>
        <taxon>Methanobacteriati</taxon>
        <taxon>Methanobacteriota</taxon>
        <taxon>Stenosarchaea group</taxon>
        <taxon>Halobacteria</taxon>
        <taxon>Halobacteriales</taxon>
        <taxon>Halococcaceae</taxon>
        <taxon>Halococcus</taxon>
    </lineage>
</organism>